<accession>A0ACB9TYV4</accession>
<sequence>MKVPNFVKSIIVGVPIGITILDTIGYVARVDGISMQPALNPDRDVTDYVFLNRWAVRSHEVTRGDIISLKSPKDPDQRIIKRIVGLEGNISCIKSNRLCNHCLNLQGDIVATIGYKTAIVRVPEGHCWVEGDHTGHSMDSNNFGPVSIGLVTAKATCIVWPPSRWQNIKSYLPKKRKPLNLTSGYFS</sequence>
<name>A0ACB9TYV4_HOLOL</name>
<dbReference type="Proteomes" id="UP001056778">
    <property type="component" value="Chromosome 1"/>
</dbReference>
<gene>
    <name evidence="1" type="ORF">MML48_1g22093</name>
</gene>
<organism evidence="1 2">
    <name type="scientific">Holotrichia oblita</name>
    <name type="common">Chafer beetle</name>
    <dbReference type="NCBI Taxonomy" id="644536"/>
    <lineage>
        <taxon>Eukaryota</taxon>
        <taxon>Metazoa</taxon>
        <taxon>Ecdysozoa</taxon>
        <taxon>Arthropoda</taxon>
        <taxon>Hexapoda</taxon>
        <taxon>Insecta</taxon>
        <taxon>Pterygota</taxon>
        <taxon>Neoptera</taxon>
        <taxon>Endopterygota</taxon>
        <taxon>Coleoptera</taxon>
        <taxon>Polyphaga</taxon>
        <taxon>Scarabaeiformia</taxon>
        <taxon>Scarabaeidae</taxon>
        <taxon>Melolonthinae</taxon>
        <taxon>Holotrichia</taxon>
    </lineage>
</organism>
<protein>
    <submittedName>
        <fullName evidence="1">Mitochondrial inner membrane protease subunit 2</fullName>
    </submittedName>
</protein>
<dbReference type="EMBL" id="CM043015">
    <property type="protein sequence ID" value="KAI4472025.1"/>
    <property type="molecule type" value="Genomic_DNA"/>
</dbReference>
<reference evidence="1" key="1">
    <citation type="submission" date="2022-04" db="EMBL/GenBank/DDBJ databases">
        <title>Chromosome-scale genome assembly of Holotrichia oblita Faldermann.</title>
        <authorList>
            <person name="Rongchong L."/>
        </authorList>
    </citation>
    <scope>NUCLEOTIDE SEQUENCE</scope>
    <source>
        <strain evidence="1">81SQS9</strain>
    </source>
</reference>
<evidence type="ECO:0000313" key="1">
    <source>
        <dbReference type="EMBL" id="KAI4472025.1"/>
    </source>
</evidence>
<keyword evidence="1" id="KW-0645">Protease</keyword>
<proteinExistence type="predicted"/>
<evidence type="ECO:0000313" key="2">
    <source>
        <dbReference type="Proteomes" id="UP001056778"/>
    </source>
</evidence>
<keyword evidence="2" id="KW-1185">Reference proteome</keyword>
<keyword evidence="1" id="KW-0378">Hydrolase</keyword>
<comment type="caution">
    <text evidence="1">The sequence shown here is derived from an EMBL/GenBank/DDBJ whole genome shotgun (WGS) entry which is preliminary data.</text>
</comment>